<dbReference type="AlphaFoldDB" id="A0A2G2WR74"/>
<dbReference type="Pfam" id="PF25597">
    <property type="entry name" value="SH3_retrovirus"/>
    <property type="match status" value="1"/>
</dbReference>
<sequence>MGFNAGVKGYCLLCLESKKTTISRDVTFDEFAILNKVNPEKADSTMKQVEFEQTVVTPVRSTTPDSTMVEEESDEKGVPAQEPLQQSEPIAVRRQRREI</sequence>
<name>A0A2G2WR74_CAPBA</name>
<organism evidence="3 4">
    <name type="scientific">Capsicum baccatum</name>
    <name type="common">Peruvian pepper</name>
    <dbReference type="NCBI Taxonomy" id="33114"/>
    <lineage>
        <taxon>Eukaryota</taxon>
        <taxon>Viridiplantae</taxon>
        <taxon>Streptophyta</taxon>
        <taxon>Embryophyta</taxon>
        <taxon>Tracheophyta</taxon>
        <taxon>Spermatophyta</taxon>
        <taxon>Magnoliopsida</taxon>
        <taxon>eudicotyledons</taxon>
        <taxon>Gunneridae</taxon>
        <taxon>Pentapetalae</taxon>
        <taxon>asterids</taxon>
        <taxon>lamiids</taxon>
        <taxon>Solanales</taxon>
        <taxon>Solanaceae</taxon>
        <taxon>Solanoideae</taxon>
        <taxon>Capsiceae</taxon>
        <taxon>Capsicum</taxon>
    </lineage>
</organism>
<feature type="region of interest" description="Disordered" evidence="1">
    <location>
        <begin position="59"/>
        <end position="99"/>
    </location>
</feature>
<dbReference type="InterPro" id="IPR057670">
    <property type="entry name" value="SH3_retrovirus"/>
</dbReference>
<dbReference type="EMBL" id="MLFT02000005">
    <property type="protein sequence ID" value="PHT47745.1"/>
    <property type="molecule type" value="Genomic_DNA"/>
</dbReference>
<dbReference type="Proteomes" id="UP000224567">
    <property type="component" value="Unassembled WGS sequence"/>
</dbReference>
<reference evidence="3 4" key="1">
    <citation type="journal article" date="2017" name="Genome Biol.">
        <title>New reference genome sequences of hot pepper reveal the massive evolution of plant disease-resistance genes by retroduplication.</title>
        <authorList>
            <person name="Kim S."/>
            <person name="Park J."/>
            <person name="Yeom S.I."/>
            <person name="Kim Y.M."/>
            <person name="Seo E."/>
            <person name="Kim K.T."/>
            <person name="Kim M.S."/>
            <person name="Lee J.M."/>
            <person name="Cheong K."/>
            <person name="Shin H.S."/>
            <person name="Kim S.B."/>
            <person name="Han K."/>
            <person name="Lee J."/>
            <person name="Park M."/>
            <person name="Lee H.A."/>
            <person name="Lee H.Y."/>
            <person name="Lee Y."/>
            <person name="Oh S."/>
            <person name="Lee J.H."/>
            <person name="Choi E."/>
            <person name="Choi E."/>
            <person name="Lee S.E."/>
            <person name="Jeon J."/>
            <person name="Kim H."/>
            <person name="Choi G."/>
            <person name="Song H."/>
            <person name="Lee J."/>
            <person name="Lee S.C."/>
            <person name="Kwon J.K."/>
            <person name="Lee H.Y."/>
            <person name="Koo N."/>
            <person name="Hong Y."/>
            <person name="Kim R.W."/>
            <person name="Kang W.H."/>
            <person name="Huh J.H."/>
            <person name="Kang B.C."/>
            <person name="Yang T.J."/>
            <person name="Lee Y.H."/>
            <person name="Bennetzen J.L."/>
            <person name="Choi D."/>
        </authorList>
    </citation>
    <scope>NUCLEOTIDE SEQUENCE [LARGE SCALE GENOMIC DNA]</scope>
    <source>
        <strain evidence="4">cv. PBC81</strain>
    </source>
</reference>
<protein>
    <recommendedName>
        <fullName evidence="2">Retroviral polymerase SH3-like domain-containing protein</fullName>
    </recommendedName>
</protein>
<feature type="domain" description="Retroviral polymerase SH3-like" evidence="2">
    <location>
        <begin position="1"/>
        <end position="37"/>
    </location>
</feature>
<accession>A0A2G2WR74</accession>
<gene>
    <name evidence="3" type="ORF">CQW23_11953</name>
</gene>
<evidence type="ECO:0000259" key="2">
    <source>
        <dbReference type="Pfam" id="PF25597"/>
    </source>
</evidence>
<dbReference type="OrthoDB" id="1194274at2759"/>
<proteinExistence type="predicted"/>
<evidence type="ECO:0000313" key="3">
    <source>
        <dbReference type="EMBL" id="PHT47745.1"/>
    </source>
</evidence>
<keyword evidence="4" id="KW-1185">Reference proteome</keyword>
<comment type="caution">
    <text evidence="3">The sequence shown here is derived from an EMBL/GenBank/DDBJ whole genome shotgun (WGS) entry which is preliminary data.</text>
</comment>
<evidence type="ECO:0000313" key="4">
    <source>
        <dbReference type="Proteomes" id="UP000224567"/>
    </source>
</evidence>
<reference evidence="4" key="2">
    <citation type="journal article" date="2017" name="J. Anim. Genet.">
        <title>Multiple reference genome sequences of hot pepper reveal the massive evolution of plant disease resistance genes by retroduplication.</title>
        <authorList>
            <person name="Kim S."/>
            <person name="Park J."/>
            <person name="Yeom S.-I."/>
            <person name="Kim Y.-M."/>
            <person name="Seo E."/>
            <person name="Kim K.-T."/>
            <person name="Kim M.-S."/>
            <person name="Lee J.M."/>
            <person name="Cheong K."/>
            <person name="Shin H.-S."/>
            <person name="Kim S.-B."/>
            <person name="Han K."/>
            <person name="Lee J."/>
            <person name="Park M."/>
            <person name="Lee H.-A."/>
            <person name="Lee H.-Y."/>
            <person name="Lee Y."/>
            <person name="Oh S."/>
            <person name="Lee J.H."/>
            <person name="Choi E."/>
            <person name="Choi E."/>
            <person name="Lee S.E."/>
            <person name="Jeon J."/>
            <person name="Kim H."/>
            <person name="Choi G."/>
            <person name="Song H."/>
            <person name="Lee J."/>
            <person name="Lee S.-C."/>
            <person name="Kwon J.-K."/>
            <person name="Lee H.-Y."/>
            <person name="Koo N."/>
            <person name="Hong Y."/>
            <person name="Kim R.W."/>
            <person name="Kang W.-H."/>
            <person name="Huh J.H."/>
            <person name="Kang B.-C."/>
            <person name="Yang T.-J."/>
            <person name="Lee Y.-H."/>
            <person name="Bennetzen J.L."/>
            <person name="Choi D."/>
        </authorList>
    </citation>
    <scope>NUCLEOTIDE SEQUENCE [LARGE SCALE GENOMIC DNA]</scope>
    <source>
        <strain evidence="4">cv. PBC81</strain>
    </source>
</reference>
<evidence type="ECO:0000256" key="1">
    <source>
        <dbReference type="SAM" id="MobiDB-lite"/>
    </source>
</evidence>